<name>A0A482VIW9_ASBVE</name>
<feature type="domain" description="STING ligand-binding" evidence="3">
    <location>
        <begin position="54"/>
        <end position="241"/>
    </location>
</feature>
<sequence length="410" mass="47817">MAASHHFVSELEKLKTEVIELLLRIQEAPQKPEVDQLNMKIESLLELLRELQSDLGVGLAYMYFCGYLKLIIPKTGTSEKHLKELMQDYEDQHKIKFEFYKMFVLIPKSLYCATSLEEVSSRIEKCVSLDEKRITRAGVQDRIYKNSVYKIVSDESVYKYAIVEYATPLNTFREIFNYYEQDSGKHEKKDRVLSRFYSTLQKVLQEDEGCRDYCELVLYEDKDENGDFSDVGDIILERMQNLQQTPPPAMELEDTMASLQINDLENAPSTNESGEASAPPEPPQRRRSARLMACPETPEKRRVLTKPTKIPKDSSLSSIENYYLDKRVKRLNLPLETIYEEVRHYRNDEVHMSSKKFLRAINFTTAAVKNKSKIRKRKAKVKHLMAHARVNNKKIAMKFLFEKLAEIKDE</sequence>
<dbReference type="InterPro" id="IPR033952">
    <property type="entry name" value="STING_C"/>
</dbReference>
<evidence type="ECO:0000256" key="1">
    <source>
        <dbReference type="ARBA" id="ARBA00022553"/>
    </source>
</evidence>
<dbReference type="Gene3D" id="3.40.50.12100">
    <property type="entry name" value="Stimulator of interferon genes protein"/>
    <property type="match status" value="1"/>
</dbReference>
<dbReference type="GO" id="GO:0045087">
    <property type="term" value="P:innate immune response"/>
    <property type="evidence" value="ECO:0007669"/>
    <property type="project" value="TreeGrafter"/>
</dbReference>
<protein>
    <submittedName>
        <fullName evidence="5">TMEM173 and/or Tantalus domain containing protein</fullName>
    </submittedName>
</protein>
<dbReference type="GO" id="GO:0000045">
    <property type="term" value="P:autophagosome assembly"/>
    <property type="evidence" value="ECO:0007669"/>
    <property type="project" value="TreeGrafter"/>
</dbReference>
<dbReference type="EMBL" id="QDEB01096156">
    <property type="protein sequence ID" value="RZC32566.1"/>
    <property type="molecule type" value="Genomic_DNA"/>
</dbReference>
<evidence type="ECO:0000259" key="3">
    <source>
        <dbReference type="Pfam" id="PF15009"/>
    </source>
</evidence>
<evidence type="ECO:0000256" key="2">
    <source>
        <dbReference type="SAM" id="MobiDB-lite"/>
    </source>
</evidence>
<dbReference type="OrthoDB" id="6053839at2759"/>
<dbReference type="Pfam" id="PF15009">
    <property type="entry name" value="STING_LBD"/>
    <property type="match status" value="1"/>
</dbReference>
<evidence type="ECO:0000313" key="6">
    <source>
        <dbReference type="Proteomes" id="UP000292052"/>
    </source>
</evidence>
<dbReference type="PANTHER" id="PTHR34339">
    <property type="entry name" value="STIMULATOR OF INTERFERON GENES PROTEIN"/>
    <property type="match status" value="1"/>
</dbReference>
<dbReference type="Gene3D" id="1.20.5.5200">
    <property type="match status" value="1"/>
</dbReference>
<dbReference type="Proteomes" id="UP000292052">
    <property type="component" value="Unassembled WGS sequence"/>
</dbReference>
<dbReference type="GO" id="GO:0061507">
    <property type="term" value="F:2',3'-cyclic GMP-AMP binding"/>
    <property type="evidence" value="ECO:0007669"/>
    <property type="project" value="TreeGrafter"/>
</dbReference>
<keyword evidence="6" id="KW-1185">Reference proteome</keyword>
<dbReference type="InterPro" id="IPR038623">
    <property type="entry name" value="STING_C_sf"/>
</dbReference>
<dbReference type="CDD" id="cd12146">
    <property type="entry name" value="STING_C"/>
    <property type="match status" value="1"/>
</dbReference>
<reference evidence="5 6" key="1">
    <citation type="submission" date="2017-03" db="EMBL/GenBank/DDBJ databases">
        <title>Genome of the blue death feigning beetle - Asbolus verrucosus.</title>
        <authorList>
            <person name="Rider S.D."/>
        </authorList>
    </citation>
    <scope>NUCLEOTIDE SEQUENCE [LARGE SCALE GENOMIC DNA]</scope>
    <source>
        <strain evidence="5">Butters</strain>
        <tissue evidence="5">Head and leg muscle</tissue>
    </source>
</reference>
<dbReference type="GO" id="GO:0005776">
    <property type="term" value="C:autophagosome"/>
    <property type="evidence" value="ECO:0007669"/>
    <property type="project" value="TreeGrafter"/>
</dbReference>
<organism evidence="5 6">
    <name type="scientific">Asbolus verrucosus</name>
    <name type="common">Desert ironclad beetle</name>
    <dbReference type="NCBI Taxonomy" id="1661398"/>
    <lineage>
        <taxon>Eukaryota</taxon>
        <taxon>Metazoa</taxon>
        <taxon>Ecdysozoa</taxon>
        <taxon>Arthropoda</taxon>
        <taxon>Hexapoda</taxon>
        <taxon>Insecta</taxon>
        <taxon>Pterygota</taxon>
        <taxon>Neoptera</taxon>
        <taxon>Endopterygota</taxon>
        <taxon>Coleoptera</taxon>
        <taxon>Polyphaga</taxon>
        <taxon>Cucujiformia</taxon>
        <taxon>Tenebrionidae</taxon>
        <taxon>Pimeliinae</taxon>
        <taxon>Asbolus</taxon>
    </lineage>
</organism>
<accession>A0A482VIW9</accession>
<dbReference type="PANTHER" id="PTHR34339:SF1">
    <property type="entry name" value="STIMULATOR OF INTERFERON GENES PROTEIN"/>
    <property type="match status" value="1"/>
</dbReference>
<proteinExistence type="predicted"/>
<feature type="domain" description="Tantalus-like" evidence="4">
    <location>
        <begin position="304"/>
        <end position="356"/>
    </location>
</feature>
<keyword evidence="1" id="KW-0597">Phosphoprotein</keyword>
<dbReference type="InterPro" id="IPR028149">
    <property type="entry name" value="Tantalus-like"/>
</dbReference>
<dbReference type="Pfam" id="PF15386">
    <property type="entry name" value="Tantalus"/>
    <property type="match status" value="1"/>
</dbReference>
<comment type="caution">
    <text evidence="5">The sequence shown here is derived from an EMBL/GenBank/DDBJ whole genome shotgun (WGS) entry which is preliminary data.</text>
</comment>
<dbReference type="AlphaFoldDB" id="A0A482VIW9"/>
<dbReference type="GO" id="GO:0005789">
    <property type="term" value="C:endoplasmic reticulum membrane"/>
    <property type="evidence" value="ECO:0007669"/>
    <property type="project" value="TreeGrafter"/>
</dbReference>
<evidence type="ECO:0000313" key="5">
    <source>
        <dbReference type="EMBL" id="RZC32566.1"/>
    </source>
</evidence>
<dbReference type="InterPro" id="IPR029158">
    <property type="entry name" value="STING"/>
</dbReference>
<dbReference type="GO" id="GO:0061709">
    <property type="term" value="P:reticulophagy"/>
    <property type="evidence" value="ECO:0007669"/>
    <property type="project" value="TreeGrafter"/>
</dbReference>
<dbReference type="GO" id="GO:0032481">
    <property type="term" value="P:positive regulation of type I interferon production"/>
    <property type="evidence" value="ECO:0007669"/>
    <property type="project" value="InterPro"/>
</dbReference>
<dbReference type="STRING" id="1661398.A0A482VIW9"/>
<dbReference type="GO" id="GO:0016239">
    <property type="term" value="P:positive regulation of macroautophagy"/>
    <property type="evidence" value="ECO:0007669"/>
    <property type="project" value="TreeGrafter"/>
</dbReference>
<dbReference type="GO" id="GO:0002218">
    <property type="term" value="P:activation of innate immune response"/>
    <property type="evidence" value="ECO:0007669"/>
    <property type="project" value="InterPro"/>
</dbReference>
<dbReference type="InterPro" id="IPR055432">
    <property type="entry name" value="STING_LBD"/>
</dbReference>
<dbReference type="GO" id="GO:0035438">
    <property type="term" value="F:cyclic-di-GMP binding"/>
    <property type="evidence" value="ECO:0007669"/>
    <property type="project" value="InterPro"/>
</dbReference>
<gene>
    <name evidence="5" type="ORF">BDFB_012331</name>
</gene>
<feature type="region of interest" description="Disordered" evidence="2">
    <location>
        <begin position="266"/>
        <end position="292"/>
    </location>
</feature>
<evidence type="ECO:0000259" key="4">
    <source>
        <dbReference type="Pfam" id="PF15386"/>
    </source>
</evidence>